<evidence type="ECO:0008006" key="12">
    <source>
        <dbReference type="Google" id="ProtNLM"/>
    </source>
</evidence>
<accession>T1G957</accession>
<dbReference type="GO" id="GO:0016323">
    <property type="term" value="C:basolateral plasma membrane"/>
    <property type="evidence" value="ECO:0000318"/>
    <property type="project" value="GO_Central"/>
</dbReference>
<feature type="transmembrane region" description="Helical" evidence="8">
    <location>
        <begin position="194"/>
        <end position="218"/>
    </location>
</feature>
<dbReference type="GO" id="GO:0015793">
    <property type="term" value="P:glycerol transmembrane transport"/>
    <property type="evidence" value="ECO:0000318"/>
    <property type="project" value="GO_Central"/>
</dbReference>
<evidence type="ECO:0000256" key="8">
    <source>
        <dbReference type="SAM" id="Phobius"/>
    </source>
</evidence>
<protein>
    <recommendedName>
        <fullName evidence="12">Aquaporin-9</fullName>
    </recommendedName>
</protein>
<dbReference type="PANTHER" id="PTHR43829:SF9">
    <property type="entry name" value="AQUAPORIN-9"/>
    <property type="match status" value="1"/>
</dbReference>
<evidence type="ECO:0000313" key="9">
    <source>
        <dbReference type="EMBL" id="ESN96364.1"/>
    </source>
</evidence>
<keyword evidence="3 7" id="KW-0813">Transport</keyword>
<reference evidence="9 11" key="2">
    <citation type="journal article" date="2013" name="Nature">
        <title>Insights into bilaterian evolution from three spiralian genomes.</title>
        <authorList>
            <person name="Simakov O."/>
            <person name="Marletaz F."/>
            <person name="Cho S.J."/>
            <person name="Edsinger-Gonzales E."/>
            <person name="Havlak P."/>
            <person name="Hellsten U."/>
            <person name="Kuo D.H."/>
            <person name="Larsson T."/>
            <person name="Lv J."/>
            <person name="Arendt D."/>
            <person name="Savage R."/>
            <person name="Osoegawa K."/>
            <person name="de Jong P."/>
            <person name="Grimwood J."/>
            <person name="Chapman J.A."/>
            <person name="Shapiro H."/>
            <person name="Aerts A."/>
            <person name="Otillar R.P."/>
            <person name="Terry A.Y."/>
            <person name="Boore J.L."/>
            <person name="Grigoriev I.V."/>
            <person name="Lindberg D.R."/>
            <person name="Seaver E.C."/>
            <person name="Weisblat D.A."/>
            <person name="Putnam N.H."/>
            <person name="Rokhsar D.S."/>
        </authorList>
    </citation>
    <scope>NUCLEOTIDE SEQUENCE</scope>
</reference>
<dbReference type="PROSITE" id="PS00221">
    <property type="entry name" value="MIP"/>
    <property type="match status" value="1"/>
</dbReference>
<dbReference type="InterPro" id="IPR050363">
    <property type="entry name" value="MIP/Aquaporin"/>
</dbReference>
<dbReference type="EMBL" id="AMQM01001384">
    <property type="status" value="NOT_ANNOTATED_CDS"/>
    <property type="molecule type" value="Genomic_DNA"/>
</dbReference>
<name>T1G957_HELRO</name>
<dbReference type="Pfam" id="PF00230">
    <property type="entry name" value="MIP"/>
    <property type="match status" value="1"/>
</dbReference>
<dbReference type="GO" id="GO:0005886">
    <property type="term" value="C:plasma membrane"/>
    <property type="evidence" value="ECO:0000318"/>
    <property type="project" value="GO_Central"/>
</dbReference>
<organism evidence="10 11">
    <name type="scientific">Helobdella robusta</name>
    <name type="common">Californian leech</name>
    <dbReference type="NCBI Taxonomy" id="6412"/>
    <lineage>
        <taxon>Eukaryota</taxon>
        <taxon>Metazoa</taxon>
        <taxon>Spiralia</taxon>
        <taxon>Lophotrochozoa</taxon>
        <taxon>Annelida</taxon>
        <taxon>Clitellata</taxon>
        <taxon>Hirudinea</taxon>
        <taxon>Rhynchobdellida</taxon>
        <taxon>Glossiphoniidae</taxon>
        <taxon>Helobdella</taxon>
    </lineage>
</organism>
<evidence type="ECO:0000256" key="6">
    <source>
        <dbReference type="ARBA" id="ARBA00023136"/>
    </source>
</evidence>
<dbReference type="EnsemblMetazoa" id="HelroT95422">
    <property type="protein sequence ID" value="HelroP95422"/>
    <property type="gene ID" value="HelroG95422"/>
</dbReference>
<dbReference type="Gene3D" id="1.20.1080.10">
    <property type="entry name" value="Glycerol uptake facilitator protein"/>
    <property type="match status" value="1"/>
</dbReference>
<comment type="similarity">
    <text evidence="2 7">Belongs to the MIP/aquaporin (TC 1.A.8) family.</text>
</comment>
<keyword evidence="4 7" id="KW-0812">Transmembrane</keyword>
<proteinExistence type="inferred from homology"/>
<dbReference type="EMBL" id="KB097495">
    <property type="protein sequence ID" value="ESN96364.1"/>
    <property type="molecule type" value="Genomic_DNA"/>
</dbReference>
<dbReference type="HOGENOM" id="CLU_020019_9_1_1"/>
<dbReference type="InterPro" id="IPR023271">
    <property type="entry name" value="Aquaporin-like"/>
</dbReference>
<dbReference type="InterPro" id="IPR000425">
    <property type="entry name" value="MIP"/>
</dbReference>
<evidence type="ECO:0000256" key="7">
    <source>
        <dbReference type="RuleBase" id="RU000477"/>
    </source>
</evidence>
<dbReference type="GO" id="GO:0006833">
    <property type="term" value="P:water transport"/>
    <property type="evidence" value="ECO:0000318"/>
    <property type="project" value="GO_Central"/>
</dbReference>
<dbReference type="eggNOG" id="KOG0224">
    <property type="taxonomic scope" value="Eukaryota"/>
</dbReference>
<dbReference type="KEGG" id="hro:HELRODRAFT_95422"/>
<dbReference type="PRINTS" id="PR00783">
    <property type="entry name" value="MINTRINSICP"/>
</dbReference>
<dbReference type="SUPFAM" id="SSF81338">
    <property type="entry name" value="Aquaporin-like"/>
    <property type="match status" value="1"/>
</dbReference>
<sequence length="296" mass="32422">MVFCDVFKPAFPVHRLEKLGHIKNIYVKYFLAEFLGTCLLMLGGCSSSAQFVLSKGTSSSDGPVWGWGLSVAMACYATMGVSGAHINPAVSFAFMSVGRLSLLGMLMFWLAQYLGAFVGALLAYALHYEAINLYDGGKRAITGQNATAQIFATYPQPGLGVYTSVIDQIIGTMVLLIFVMAISDKRNSNIPQGLKPLVVGALVVFVNYSFVYNCMGAINPARDMGPRMMTLVVGYGVEVFTIYDYFFWVPLVMPHVGAFLGAHIYQLFIGWHHADDDDDDITITNNDLKSFPPEKL</sequence>
<comment type="subcellular location">
    <subcellularLocation>
        <location evidence="1">Membrane</location>
        <topology evidence="1">Multi-pass membrane protein</topology>
    </subcellularLocation>
</comment>
<dbReference type="GO" id="GO:0015254">
    <property type="term" value="F:glycerol channel activity"/>
    <property type="evidence" value="ECO:0000318"/>
    <property type="project" value="GO_Central"/>
</dbReference>
<feature type="transmembrane region" description="Helical" evidence="8">
    <location>
        <begin position="64"/>
        <end position="90"/>
    </location>
</feature>
<dbReference type="RefSeq" id="XP_009025262.1">
    <property type="nucleotide sequence ID" value="XM_009027014.1"/>
</dbReference>
<reference evidence="11" key="1">
    <citation type="submission" date="2012-12" db="EMBL/GenBank/DDBJ databases">
        <authorList>
            <person name="Hellsten U."/>
            <person name="Grimwood J."/>
            <person name="Chapman J.A."/>
            <person name="Shapiro H."/>
            <person name="Aerts A."/>
            <person name="Otillar R.P."/>
            <person name="Terry A.Y."/>
            <person name="Boore J.L."/>
            <person name="Simakov O."/>
            <person name="Marletaz F."/>
            <person name="Cho S.-J."/>
            <person name="Edsinger-Gonzales E."/>
            <person name="Havlak P."/>
            <person name="Kuo D.-H."/>
            <person name="Larsson T."/>
            <person name="Lv J."/>
            <person name="Arendt D."/>
            <person name="Savage R."/>
            <person name="Osoegawa K."/>
            <person name="de Jong P."/>
            <person name="Lindberg D.R."/>
            <person name="Seaver E.C."/>
            <person name="Weisblat D.A."/>
            <person name="Putnam N.H."/>
            <person name="Grigoriev I.V."/>
            <person name="Rokhsar D.S."/>
        </authorList>
    </citation>
    <scope>NUCLEOTIDE SEQUENCE</scope>
</reference>
<evidence type="ECO:0000256" key="2">
    <source>
        <dbReference type="ARBA" id="ARBA00006175"/>
    </source>
</evidence>
<dbReference type="OMA" id="WGFAVLT"/>
<dbReference type="GO" id="GO:0015250">
    <property type="term" value="F:water channel activity"/>
    <property type="evidence" value="ECO:0000318"/>
    <property type="project" value="GO_Central"/>
</dbReference>
<feature type="transmembrane region" description="Helical" evidence="8">
    <location>
        <begin position="161"/>
        <end position="182"/>
    </location>
</feature>
<feature type="transmembrane region" description="Helical" evidence="8">
    <location>
        <begin position="102"/>
        <end position="126"/>
    </location>
</feature>
<gene>
    <name evidence="10" type="primary">20217604</name>
    <name evidence="9" type="ORF">HELRODRAFT_95422</name>
</gene>
<dbReference type="GeneID" id="20217604"/>
<dbReference type="CTD" id="20217604"/>
<evidence type="ECO:0000256" key="3">
    <source>
        <dbReference type="ARBA" id="ARBA00022448"/>
    </source>
</evidence>
<dbReference type="AlphaFoldDB" id="T1G957"/>
<dbReference type="InterPro" id="IPR015685">
    <property type="entry name" value="Aquaporin_9"/>
</dbReference>
<dbReference type="OrthoDB" id="3222at2759"/>
<keyword evidence="5 8" id="KW-1133">Transmembrane helix</keyword>
<reference evidence="10" key="3">
    <citation type="submission" date="2015-06" db="UniProtKB">
        <authorList>
            <consortium name="EnsemblMetazoa"/>
        </authorList>
    </citation>
    <scope>IDENTIFICATION</scope>
</reference>
<evidence type="ECO:0000256" key="4">
    <source>
        <dbReference type="ARBA" id="ARBA00022692"/>
    </source>
</evidence>
<dbReference type="CDD" id="cd00333">
    <property type="entry name" value="MIP"/>
    <property type="match status" value="1"/>
</dbReference>
<evidence type="ECO:0000313" key="11">
    <source>
        <dbReference type="Proteomes" id="UP000015101"/>
    </source>
</evidence>
<keyword evidence="6 8" id="KW-0472">Membrane</keyword>
<dbReference type="PRINTS" id="PR02021">
    <property type="entry name" value="AQUAPORIN9"/>
</dbReference>
<keyword evidence="11" id="KW-1185">Reference proteome</keyword>
<evidence type="ECO:0000256" key="1">
    <source>
        <dbReference type="ARBA" id="ARBA00004141"/>
    </source>
</evidence>
<feature type="transmembrane region" description="Helical" evidence="8">
    <location>
        <begin position="25"/>
        <end position="44"/>
    </location>
</feature>
<evidence type="ECO:0000313" key="10">
    <source>
        <dbReference type="EnsemblMetazoa" id="HelroP95422"/>
    </source>
</evidence>
<dbReference type="Proteomes" id="UP000015101">
    <property type="component" value="Unassembled WGS sequence"/>
</dbReference>
<dbReference type="InParanoid" id="T1G957"/>
<dbReference type="STRING" id="6412.T1G957"/>
<dbReference type="InterPro" id="IPR022357">
    <property type="entry name" value="MIP_CS"/>
</dbReference>
<evidence type="ECO:0000256" key="5">
    <source>
        <dbReference type="ARBA" id="ARBA00022989"/>
    </source>
</evidence>
<dbReference type="PANTHER" id="PTHR43829">
    <property type="entry name" value="AQUAPORIN OR AQUAGLYCEROPORIN RELATED"/>
    <property type="match status" value="1"/>
</dbReference>